<comment type="catalytic activity">
    <reaction evidence="3">
        <text>an N-acyl-L-alpha-aminoacyl-tRNA + H2O = an N-acyl-L-amino acid + a tRNA + H(+)</text>
        <dbReference type="Rhea" id="RHEA:54448"/>
        <dbReference type="Rhea" id="RHEA-COMP:10123"/>
        <dbReference type="Rhea" id="RHEA-COMP:13883"/>
        <dbReference type="ChEBI" id="CHEBI:15377"/>
        <dbReference type="ChEBI" id="CHEBI:15378"/>
        <dbReference type="ChEBI" id="CHEBI:59874"/>
        <dbReference type="ChEBI" id="CHEBI:78442"/>
        <dbReference type="ChEBI" id="CHEBI:138191"/>
        <dbReference type="EC" id="3.1.1.29"/>
    </reaction>
</comment>
<dbReference type="AlphaFoldDB" id="A0A6P9A3V1"/>
<dbReference type="GeneID" id="117651434"/>
<dbReference type="CDD" id="cd02429">
    <property type="entry name" value="PTH2_like"/>
    <property type="match status" value="1"/>
</dbReference>
<protein>
    <recommendedName>
        <fullName evidence="1">peptidyl-tRNA hydrolase</fullName>
        <ecNumber evidence="1">3.1.1.29</ecNumber>
    </recommendedName>
</protein>
<dbReference type="InterPro" id="IPR002833">
    <property type="entry name" value="PTH2"/>
</dbReference>
<evidence type="ECO:0000256" key="2">
    <source>
        <dbReference type="ARBA" id="ARBA00022801"/>
    </source>
</evidence>
<sequence length="126" mass="14097">MAGPVVQYIVVRGDLVSRLGWPAGALIAQACHACTAVTHLFRDDVHMQVYLSDLDNMRKVVLEAENEKSLQELAAKLDENGVLHKLWIEQPENIPTCIAVKPHPKEEIQKYFKKFKLFKGAISGST</sequence>
<name>A0A6P9A3V1_THRPL</name>
<dbReference type="RefSeq" id="XP_034251371.1">
    <property type="nucleotide sequence ID" value="XM_034395480.1"/>
</dbReference>
<evidence type="ECO:0000313" key="5">
    <source>
        <dbReference type="RefSeq" id="XP_034251371.1"/>
    </source>
</evidence>
<dbReference type="GO" id="GO:0004045">
    <property type="term" value="F:peptidyl-tRNA hydrolase activity"/>
    <property type="evidence" value="ECO:0007669"/>
    <property type="project" value="UniProtKB-EC"/>
</dbReference>
<dbReference type="KEGG" id="tpal:117651434"/>
<dbReference type="Proteomes" id="UP000515158">
    <property type="component" value="Unplaced"/>
</dbReference>
<dbReference type="Pfam" id="PF01981">
    <property type="entry name" value="PTH2"/>
    <property type="match status" value="1"/>
</dbReference>
<evidence type="ECO:0000256" key="1">
    <source>
        <dbReference type="ARBA" id="ARBA00013260"/>
    </source>
</evidence>
<dbReference type="PANTHER" id="PTHR46194">
    <property type="entry name" value="PEPTIDYL-TRNA HYDROLASE PTRHD1-RELATED"/>
    <property type="match status" value="1"/>
</dbReference>
<dbReference type="OrthoDB" id="201213at2759"/>
<evidence type="ECO:0000313" key="6">
    <source>
        <dbReference type="RefSeq" id="XP_034251372.1"/>
    </source>
</evidence>
<keyword evidence="2 5" id="KW-0378">Hydrolase</keyword>
<dbReference type="EC" id="3.1.1.29" evidence="1"/>
<dbReference type="RefSeq" id="XP_034251372.1">
    <property type="nucleotide sequence ID" value="XM_034395481.1"/>
</dbReference>
<dbReference type="SUPFAM" id="SSF102462">
    <property type="entry name" value="Peptidyl-tRNA hydrolase II"/>
    <property type="match status" value="1"/>
</dbReference>
<evidence type="ECO:0000313" key="4">
    <source>
        <dbReference type="Proteomes" id="UP000515158"/>
    </source>
</evidence>
<reference evidence="5 6" key="1">
    <citation type="submission" date="2025-04" db="UniProtKB">
        <authorList>
            <consortium name="RefSeq"/>
        </authorList>
    </citation>
    <scope>IDENTIFICATION</scope>
    <source>
        <tissue evidence="5 6">Total insect</tissue>
    </source>
</reference>
<keyword evidence="4" id="KW-1185">Reference proteome</keyword>
<dbReference type="PANTHER" id="PTHR46194:SF1">
    <property type="entry name" value="PEPTIDYL-TRNA HYDROLASE PTRHD1-RELATED"/>
    <property type="match status" value="1"/>
</dbReference>
<dbReference type="InterPro" id="IPR042237">
    <property type="entry name" value="PTRHD1"/>
</dbReference>
<dbReference type="InterPro" id="IPR023476">
    <property type="entry name" value="Pep_tRNA_hydro_II_dom_sf"/>
</dbReference>
<proteinExistence type="predicted"/>
<gene>
    <name evidence="5 6" type="primary">LOC117651434</name>
</gene>
<accession>A0A6P9A3V1</accession>
<organism evidence="5">
    <name type="scientific">Thrips palmi</name>
    <name type="common">Melon thrips</name>
    <dbReference type="NCBI Taxonomy" id="161013"/>
    <lineage>
        <taxon>Eukaryota</taxon>
        <taxon>Metazoa</taxon>
        <taxon>Ecdysozoa</taxon>
        <taxon>Arthropoda</taxon>
        <taxon>Hexapoda</taxon>
        <taxon>Insecta</taxon>
        <taxon>Pterygota</taxon>
        <taxon>Neoptera</taxon>
        <taxon>Paraneoptera</taxon>
        <taxon>Thysanoptera</taxon>
        <taxon>Terebrantia</taxon>
        <taxon>Thripoidea</taxon>
        <taxon>Thripidae</taxon>
        <taxon>Thrips</taxon>
    </lineage>
</organism>
<evidence type="ECO:0000256" key="3">
    <source>
        <dbReference type="ARBA" id="ARBA00048707"/>
    </source>
</evidence>
<dbReference type="Gene3D" id="3.40.1490.10">
    <property type="entry name" value="Bit1"/>
    <property type="match status" value="1"/>
</dbReference>